<dbReference type="OrthoDB" id="3199616at2"/>
<proteinExistence type="predicted"/>
<dbReference type="PATRIC" id="fig|1679170.3.peg.5036"/>
<accession>A0A0K9GZ32</accession>
<evidence type="ECO:0000313" key="3">
    <source>
        <dbReference type="Proteomes" id="UP000037146"/>
    </source>
</evidence>
<comment type="caution">
    <text evidence="2">The sequence shown here is derived from an EMBL/GenBank/DDBJ whole genome shotgun (WGS) entry which is preliminary data.</text>
</comment>
<gene>
    <name evidence="2" type="ORF">AC625_22325</name>
</gene>
<dbReference type="InterPro" id="IPR019896">
    <property type="entry name" value="Polysacch_pyruvyl_Trfase_CsaB"/>
</dbReference>
<feature type="domain" description="Polysaccharide pyruvyl transferase" evidence="1">
    <location>
        <begin position="13"/>
        <end position="289"/>
    </location>
</feature>
<sequence length="357" mass="40042">MRVVLSGYYGFDNVGDEAILYSIVQALREKKPDIEITVLSNNPASTKQTYQVDAVNRWKMKDVMQAIKEADGLISGGGSLLQDQTGLKSIPYYCGIMKIAQHYKKQVFVYAQGMGPINKTISKWLVKATLNKVQHITVRDTSSKQLLKDIGVSKDVRVVPDPVMGINLASFQNSWLESQDLKKSFITVSVRDWPSTIHFKDEIAKSLDQLVQDGHDIVFIPMHGEHDDQTSKEVAALMAEKSYIAPFHSTIEEKISIIGKSKLLIGMRLHSLIFSAINLVPFIALSYDPKIDAFAHICDQPIAGHVEERNWDHQSLTQHIHTILNQYADVKEQLELRVKPLQASALQTAENSIQAFS</sequence>
<dbReference type="PANTHER" id="PTHR36836:SF1">
    <property type="entry name" value="COLANIC ACID BIOSYNTHESIS PROTEIN WCAK"/>
    <property type="match status" value="1"/>
</dbReference>
<dbReference type="RefSeq" id="WP_049683283.1">
    <property type="nucleotide sequence ID" value="NZ_LFZW01000001.1"/>
</dbReference>
<dbReference type="Pfam" id="PF04230">
    <property type="entry name" value="PS_pyruv_trans"/>
    <property type="match status" value="1"/>
</dbReference>
<dbReference type="PANTHER" id="PTHR36836">
    <property type="entry name" value="COLANIC ACID BIOSYNTHESIS PROTEIN WCAK"/>
    <property type="match status" value="1"/>
</dbReference>
<dbReference type="EMBL" id="LFZW01000001">
    <property type="protein sequence ID" value="KMY51923.1"/>
    <property type="molecule type" value="Genomic_DNA"/>
</dbReference>
<dbReference type="InterPro" id="IPR007345">
    <property type="entry name" value="Polysacch_pyruvyl_Trfase"/>
</dbReference>
<dbReference type="STRING" id="1679170.AC625_22325"/>
<reference evidence="3" key="1">
    <citation type="submission" date="2015-07" db="EMBL/GenBank/DDBJ databases">
        <title>Genome sequencing project for genomic taxonomy and phylogenomics of Bacillus-like bacteria.</title>
        <authorList>
            <person name="Liu B."/>
            <person name="Wang J."/>
            <person name="Zhu Y."/>
            <person name="Liu G."/>
            <person name="Chen Q."/>
            <person name="Chen Z."/>
            <person name="Lan J."/>
            <person name="Che J."/>
            <person name="Ge C."/>
            <person name="Shi H."/>
            <person name="Pan Z."/>
            <person name="Liu X."/>
        </authorList>
    </citation>
    <scope>NUCLEOTIDE SEQUENCE [LARGE SCALE GENOMIC DNA]</scope>
    <source>
        <strain evidence="3">FJAT-27997</strain>
    </source>
</reference>
<dbReference type="AlphaFoldDB" id="A0A0K9GZ32"/>
<evidence type="ECO:0000313" key="2">
    <source>
        <dbReference type="EMBL" id="KMY51923.1"/>
    </source>
</evidence>
<keyword evidence="3" id="KW-1185">Reference proteome</keyword>
<dbReference type="Proteomes" id="UP000037146">
    <property type="component" value="Unassembled WGS sequence"/>
</dbReference>
<organism evidence="2 3">
    <name type="scientific">Peribacillus loiseleuriae</name>
    <dbReference type="NCBI Taxonomy" id="1679170"/>
    <lineage>
        <taxon>Bacteria</taxon>
        <taxon>Bacillati</taxon>
        <taxon>Bacillota</taxon>
        <taxon>Bacilli</taxon>
        <taxon>Bacillales</taxon>
        <taxon>Bacillaceae</taxon>
        <taxon>Peribacillus</taxon>
    </lineage>
</organism>
<name>A0A0K9GZ32_9BACI</name>
<evidence type="ECO:0000259" key="1">
    <source>
        <dbReference type="Pfam" id="PF04230"/>
    </source>
</evidence>
<dbReference type="NCBIfam" id="TIGR03609">
    <property type="entry name" value="S_layer_CsaB"/>
    <property type="match status" value="1"/>
</dbReference>
<protein>
    <submittedName>
        <fullName evidence="2">CsaB protein</fullName>
    </submittedName>
</protein>